<name>A0A433D8G8_9FUNG</name>
<organism evidence="2 3">
    <name type="scientific">Jimgerdemannia flammicorona</name>
    <dbReference type="NCBI Taxonomy" id="994334"/>
    <lineage>
        <taxon>Eukaryota</taxon>
        <taxon>Fungi</taxon>
        <taxon>Fungi incertae sedis</taxon>
        <taxon>Mucoromycota</taxon>
        <taxon>Mucoromycotina</taxon>
        <taxon>Endogonomycetes</taxon>
        <taxon>Endogonales</taxon>
        <taxon>Endogonaceae</taxon>
        <taxon>Jimgerdemannia</taxon>
    </lineage>
</organism>
<dbReference type="EMBL" id="RBNI01004877">
    <property type="protein sequence ID" value="RUP47178.1"/>
    <property type="molecule type" value="Genomic_DNA"/>
</dbReference>
<proteinExistence type="predicted"/>
<gene>
    <name evidence="2" type="ORF">BC936DRAFT_146044</name>
</gene>
<accession>A0A433D8G8</accession>
<evidence type="ECO:0000313" key="3">
    <source>
        <dbReference type="Proteomes" id="UP000268093"/>
    </source>
</evidence>
<evidence type="ECO:0000256" key="1">
    <source>
        <dbReference type="SAM" id="MobiDB-lite"/>
    </source>
</evidence>
<sequence>MMLGDLPPSSSVALCRCLHHQPPDVRRPREGDLAHLTVPCEGIARARAVTRDNVDDTWGEAGLGDEGGKLEARERGQLRGLEDDGVACGQSRGNFPGEHEKREVPGNDGAADANGFVAREGEGALRVDHLAVDLVGPSGIVAEALDQLGNCFDLRELLSVRLEDVGKLVHEAAAGLAGCLGPDVVVSLCKGAVRTTVTSWTDSSQNSSTVYLLSSVNSEIHIFGASLGNLGDDFTVGRVHSIESLAILGGNELVVDEQTSVHW</sequence>
<evidence type="ECO:0000313" key="2">
    <source>
        <dbReference type="EMBL" id="RUP47178.1"/>
    </source>
</evidence>
<dbReference type="AlphaFoldDB" id="A0A433D8G8"/>
<reference evidence="2 3" key="1">
    <citation type="journal article" date="2018" name="New Phytol.">
        <title>Phylogenomics of Endogonaceae and evolution of mycorrhizas within Mucoromycota.</title>
        <authorList>
            <person name="Chang Y."/>
            <person name="Desiro A."/>
            <person name="Na H."/>
            <person name="Sandor L."/>
            <person name="Lipzen A."/>
            <person name="Clum A."/>
            <person name="Barry K."/>
            <person name="Grigoriev I.V."/>
            <person name="Martin F.M."/>
            <person name="Stajich J.E."/>
            <person name="Smith M.E."/>
            <person name="Bonito G."/>
            <person name="Spatafora J.W."/>
        </authorList>
    </citation>
    <scope>NUCLEOTIDE SEQUENCE [LARGE SCALE GENOMIC DNA]</scope>
    <source>
        <strain evidence="2 3">GMNB39</strain>
    </source>
</reference>
<protein>
    <submittedName>
        <fullName evidence="2">Uncharacterized protein</fullName>
    </submittedName>
</protein>
<dbReference type="Proteomes" id="UP000268093">
    <property type="component" value="Unassembled WGS sequence"/>
</dbReference>
<comment type="caution">
    <text evidence="2">The sequence shown here is derived from an EMBL/GenBank/DDBJ whole genome shotgun (WGS) entry which is preliminary data.</text>
</comment>
<feature type="region of interest" description="Disordered" evidence="1">
    <location>
        <begin position="88"/>
        <end position="110"/>
    </location>
</feature>
<keyword evidence="3" id="KW-1185">Reference proteome</keyword>